<evidence type="ECO:0000256" key="1">
    <source>
        <dbReference type="SAM" id="MobiDB-lite"/>
    </source>
</evidence>
<protein>
    <submittedName>
        <fullName evidence="2">Uncharacterized protein</fullName>
    </submittedName>
</protein>
<dbReference type="EMBL" id="JACHJP010000001">
    <property type="protein sequence ID" value="MBB4913417.1"/>
    <property type="molecule type" value="Genomic_DNA"/>
</dbReference>
<gene>
    <name evidence="2" type="ORF">FHS44_000489</name>
</gene>
<organism evidence="2 3">
    <name type="scientific">Streptosporangium saharense</name>
    <dbReference type="NCBI Taxonomy" id="1706840"/>
    <lineage>
        <taxon>Bacteria</taxon>
        <taxon>Bacillati</taxon>
        <taxon>Actinomycetota</taxon>
        <taxon>Actinomycetes</taxon>
        <taxon>Streptosporangiales</taxon>
        <taxon>Streptosporangiaceae</taxon>
        <taxon>Streptosporangium</taxon>
    </lineage>
</organism>
<keyword evidence="3" id="KW-1185">Reference proteome</keyword>
<evidence type="ECO:0000313" key="2">
    <source>
        <dbReference type="EMBL" id="MBB4913417.1"/>
    </source>
</evidence>
<name>A0A7W7QGZ4_9ACTN</name>
<dbReference type="AlphaFoldDB" id="A0A7W7QGZ4"/>
<comment type="caution">
    <text evidence="2">The sequence shown here is derived from an EMBL/GenBank/DDBJ whole genome shotgun (WGS) entry which is preliminary data.</text>
</comment>
<evidence type="ECO:0000313" key="3">
    <source>
        <dbReference type="Proteomes" id="UP000552644"/>
    </source>
</evidence>
<feature type="region of interest" description="Disordered" evidence="1">
    <location>
        <begin position="1"/>
        <end position="90"/>
    </location>
</feature>
<dbReference type="Proteomes" id="UP000552644">
    <property type="component" value="Unassembled WGS sequence"/>
</dbReference>
<proteinExistence type="predicted"/>
<sequence>MLPAQRPRTAEAPRHTTHQKAAFPVQRAPRTSQLPRTATPRTPAVPWMLPAQRPRTAEAPRHTTHQKAAFPVQRATRTPRPPQTVTPRTPAVPWVLPAQRPRTTEAPRRTTHRKAAFPVRRATRMSRPPGTPRVIPAWWTGCALCPAERPPTGNPVGLVDLVIRHMKVGNIRTGIPGMRGVGSASITLLFPPGTASRVGGGVDPVIDNLNVTKSGYVGVMRFPGCCPDAHAVRAEGIKPDGARVPCAPGGSGEDRCAF</sequence>
<reference evidence="2 3" key="1">
    <citation type="submission" date="2020-08" db="EMBL/GenBank/DDBJ databases">
        <title>Genomic Encyclopedia of Type Strains, Phase III (KMG-III): the genomes of soil and plant-associated and newly described type strains.</title>
        <authorList>
            <person name="Whitman W."/>
        </authorList>
    </citation>
    <scope>NUCLEOTIDE SEQUENCE [LARGE SCALE GENOMIC DNA]</scope>
    <source>
        <strain evidence="2 3">CECT 8840</strain>
    </source>
</reference>
<accession>A0A7W7QGZ4</accession>
<feature type="compositionally biased region" description="Low complexity" evidence="1">
    <location>
        <begin position="35"/>
        <end position="44"/>
    </location>
</feature>